<dbReference type="EMBL" id="CP034184">
    <property type="protein sequence ID" value="AZI44249.1"/>
    <property type="molecule type" value="Genomic_DNA"/>
</dbReference>
<organism evidence="1 2">
    <name type="scientific">Deinococcus psychrotolerans</name>
    <dbReference type="NCBI Taxonomy" id="2489213"/>
    <lineage>
        <taxon>Bacteria</taxon>
        <taxon>Thermotogati</taxon>
        <taxon>Deinococcota</taxon>
        <taxon>Deinococci</taxon>
        <taxon>Deinococcales</taxon>
        <taxon>Deinococcaceae</taxon>
        <taxon>Deinococcus</taxon>
    </lineage>
</organism>
<dbReference type="KEGG" id="dph:EHF33_15260"/>
<keyword evidence="2" id="KW-1185">Reference proteome</keyword>
<dbReference type="AlphaFoldDB" id="A0A3G8YFY1"/>
<name>A0A3G8YFY1_9DEIO</name>
<reference evidence="1 2" key="1">
    <citation type="submission" date="2018-11" db="EMBL/GenBank/DDBJ databases">
        <title>Deinococcus shelandsis sp. nov., isolated from South Shetland Islands soil of Antarctica.</title>
        <authorList>
            <person name="Tian J."/>
        </authorList>
    </citation>
    <scope>NUCLEOTIDE SEQUENCE [LARGE SCALE GENOMIC DNA]</scope>
    <source>
        <strain evidence="1 2">S14-83T</strain>
    </source>
</reference>
<dbReference type="Proteomes" id="UP000276417">
    <property type="component" value="Chromosome 2"/>
</dbReference>
<sequence>MSQPLYRHGDVFLQAVQLPNTRSLRPTGHLTLALGEVTGHSHRLSAPDSAVLYASSGPDQYLHVQSAQATLIHEEHAPIDLPQGWYRVWQQREYIPGSVRTVLD</sequence>
<evidence type="ECO:0000313" key="2">
    <source>
        <dbReference type="Proteomes" id="UP000276417"/>
    </source>
</evidence>
<proteinExistence type="predicted"/>
<protein>
    <submittedName>
        <fullName evidence="1">Uncharacterized protein</fullName>
    </submittedName>
</protein>
<dbReference type="OrthoDB" id="489312at2"/>
<dbReference type="RefSeq" id="WP_124873706.1">
    <property type="nucleotide sequence ID" value="NZ_CP034184.1"/>
</dbReference>
<gene>
    <name evidence="1" type="ORF">EHF33_15260</name>
</gene>
<accession>A0A3G8YFY1</accession>
<evidence type="ECO:0000313" key="1">
    <source>
        <dbReference type="EMBL" id="AZI44249.1"/>
    </source>
</evidence>